<accession>A0AA86MRM3</accession>
<name>A0AA86MRM3_9CLOT</name>
<dbReference type="RefSeq" id="WP_210887946.1">
    <property type="nucleotide sequence ID" value="NZ_CAKJVE010000004.1"/>
</dbReference>
<organism evidence="1 2">
    <name type="scientific">Clostridium neonatale</name>
    <dbReference type="NCBI Taxonomy" id="137838"/>
    <lineage>
        <taxon>Bacteria</taxon>
        <taxon>Bacillati</taxon>
        <taxon>Bacillota</taxon>
        <taxon>Clostridia</taxon>
        <taxon>Eubacteriales</taxon>
        <taxon>Clostridiaceae</taxon>
        <taxon>Clostridium</taxon>
    </lineage>
</organism>
<dbReference type="EMBL" id="CAKJVE010000004">
    <property type="protein sequence ID" value="CAG9705368.1"/>
    <property type="molecule type" value="Genomic_DNA"/>
</dbReference>
<gene>
    <name evidence="1" type="ORF">CNEO_41810</name>
</gene>
<reference evidence="1" key="1">
    <citation type="submission" date="2021-10" db="EMBL/GenBank/DDBJ databases">
        <authorList>
            <person name="Mesa V."/>
        </authorList>
    </citation>
    <scope>NUCLEOTIDE SEQUENCE</scope>
    <source>
        <strain evidence="1">CC3_PB</strain>
    </source>
</reference>
<protein>
    <submittedName>
        <fullName evidence="1">Uncharacterized protein</fullName>
    </submittedName>
</protein>
<dbReference type="Proteomes" id="UP000789738">
    <property type="component" value="Unassembled WGS sequence"/>
</dbReference>
<evidence type="ECO:0000313" key="2">
    <source>
        <dbReference type="Proteomes" id="UP000789738"/>
    </source>
</evidence>
<dbReference type="AlphaFoldDB" id="A0AA86MRM3"/>
<proteinExistence type="predicted"/>
<comment type="caution">
    <text evidence="1">The sequence shown here is derived from an EMBL/GenBank/DDBJ whole genome shotgun (WGS) entry which is preliminary data.</text>
</comment>
<sequence>MEIIIKKEEKQSVEKIIDLVLSLNLDQQKDFDKFMDGFNLAVQLLRGKGGEFKDEA</sequence>
<evidence type="ECO:0000313" key="1">
    <source>
        <dbReference type="EMBL" id="CAG9705368.1"/>
    </source>
</evidence>